<feature type="domain" description="HTH araC/xylS-type" evidence="5">
    <location>
        <begin position="177"/>
        <end position="274"/>
    </location>
</feature>
<dbReference type="InterPro" id="IPR009057">
    <property type="entry name" value="Homeodomain-like_sf"/>
</dbReference>
<evidence type="ECO:0000313" key="6">
    <source>
        <dbReference type="EMBL" id="RBO84660.1"/>
    </source>
</evidence>
<dbReference type="RefSeq" id="WP_113873311.1">
    <property type="nucleotide sequence ID" value="NZ_QNRF01000002.1"/>
</dbReference>
<evidence type="ECO:0000256" key="3">
    <source>
        <dbReference type="ARBA" id="ARBA00023159"/>
    </source>
</evidence>
<keyword evidence="3" id="KW-0010">Activator</keyword>
<dbReference type="GO" id="GO:0043565">
    <property type="term" value="F:sequence-specific DNA binding"/>
    <property type="evidence" value="ECO:0007669"/>
    <property type="project" value="InterPro"/>
</dbReference>
<dbReference type="InterPro" id="IPR018060">
    <property type="entry name" value="HTH_AraC"/>
</dbReference>
<dbReference type="PRINTS" id="PR00032">
    <property type="entry name" value="HTHARAC"/>
</dbReference>
<organism evidence="6 7">
    <name type="scientific">Marinomonas aquiplantarum</name>
    <dbReference type="NCBI Taxonomy" id="491951"/>
    <lineage>
        <taxon>Bacteria</taxon>
        <taxon>Pseudomonadati</taxon>
        <taxon>Pseudomonadota</taxon>
        <taxon>Gammaproteobacteria</taxon>
        <taxon>Oceanospirillales</taxon>
        <taxon>Oceanospirillaceae</taxon>
        <taxon>Marinomonas</taxon>
    </lineage>
</organism>
<dbReference type="PANTHER" id="PTHR46796:SF2">
    <property type="entry name" value="TRANSCRIPTIONAL REGULATORY PROTEIN"/>
    <property type="match status" value="1"/>
</dbReference>
<dbReference type="InterPro" id="IPR037923">
    <property type="entry name" value="HTH-like"/>
</dbReference>
<dbReference type="Pfam" id="PF12833">
    <property type="entry name" value="HTH_18"/>
    <property type="match status" value="1"/>
</dbReference>
<dbReference type="OrthoDB" id="9809338at2"/>
<dbReference type="InterPro" id="IPR020449">
    <property type="entry name" value="Tscrpt_reg_AraC-type_HTH"/>
</dbReference>
<keyword evidence="7" id="KW-1185">Reference proteome</keyword>
<dbReference type="Gene3D" id="1.10.10.60">
    <property type="entry name" value="Homeodomain-like"/>
    <property type="match status" value="2"/>
</dbReference>
<sequence length="274" mass="31942">MKPSTHPIFWRDDRLPFVELRQVLDGRRVSYAPHSHETWSIGAILAGQSEFLCVNRLHAVQKGHLVMMNPDEVHACNPLQDSAWAYYMMHLDKDWLASMLFNHQLRDQSEWQNTRLDTLFDEPLYEGFVCLCGQLMRDDLNHKEKLQSLISWVCSLFCRLNQSEASMSTSLPHNPLYQVANYLNEHCLDDTPIAEISQQFGYSTSYLVRAFKRHFYLTPHAYRLNRRVQLGQKALKTGQSIVDVAHSVGFNDQAHFQRVFKQRVAATPDQYRRS</sequence>
<dbReference type="Gene3D" id="2.60.120.10">
    <property type="entry name" value="Jelly Rolls"/>
    <property type="match status" value="1"/>
</dbReference>
<evidence type="ECO:0000259" key="5">
    <source>
        <dbReference type="PROSITE" id="PS01124"/>
    </source>
</evidence>
<dbReference type="PANTHER" id="PTHR46796">
    <property type="entry name" value="HTH-TYPE TRANSCRIPTIONAL ACTIVATOR RHAS-RELATED"/>
    <property type="match status" value="1"/>
</dbReference>
<dbReference type="InterPro" id="IPR003313">
    <property type="entry name" value="AraC-bd"/>
</dbReference>
<evidence type="ECO:0000256" key="2">
    <source>
        <dbReference type="ARBA" id="ARBA00023125"/>
    </source>
</evidence>
<dbReference type="Proteomes" id="UP000252086">
    <property type="component" value="Unassembled WGS sequence"/>
</dbReference>
<dbReference type="PROSITE" id="PS01124">
    <property type="entry name" value="HTH_ARAC_FAMILY_2"/>
    <property type="match status" value="1"/>
</dbReference>
<dbReference type="AlphaFoldDB" id="A0A366D3L6"/>
<evidence type="ECO:0000313" key="7">
    <source>
        <dbReference type="Proteomes" id="UP000252086"/>
    </source>
</evidence>
<evidence type="ECO:0000256" key="1">
    <source>
        <dbReference type="ARBA" id="ARBA00023015"/>
    </source>
</evidence>
<keyword evidence="1" id="KW-0805">Transcription regulation</keyword>
<name>A0A366D3L6_9GAMM</name>
<dbReference type="SUPFAM" id="SSF46689">
    <property type="entry name" value="Homeodomain-like"/>
    <property type="match status" value="2"/>
</dbReference>
<gene>
    <name evidence="6" type="ORF">DFP76_10257</name>
</gene>
<keyword evidence="4" id="KW-0804">Transcription</keyword>
<dbReference type="SUPFAM" id="SSF51215">
    <property type="entry name" value="Regulatory protein AraC"/>
    <property type="match status" value="1"/>
</dbReference>
<dbReference type="EMBL" id="QNRF01000002">
    <property type="protein sequence ID" value="RBO84660.1"/>
    <property type="molecule type" value="Genomic_DNA"/>
</dbReference>
<evidence type="ECO:0000256" key="4">
    <source>
        <dbReference type="ARBA" id="ARBA00023163"/>
    </source>
</evidence>
<comment type="caution">
    <text evidence="6">The sequence shown here is derived from an EMBL/GenBank/DDBJ whole genome shotgun (WGS) entry which is preliminary data.</text>
</comment>
<dbReference type="InterPro" id="IPR050204">
    <property type="entry name" value="AraC_XylS_family_regulators"/>
</dbReference>
<dbReference type="PROSITE" id="PS00041">
    <property type="entry name" value="HTH_ARAC_FAMILY_1"/>
    <property type="match status" value="1"/>
</dbReference>
<dbReference type="SMART" id="SM00342">
    <property type="entry name" value="HTH_ARAC"/>
    <property type="match status" value="1"/>
</dbReference>
<dbReference type="InterPro" id="IPR014710">
    <property type="entry name" value="RmlC-like_jellyroll"/>
</dbReference>
<dbReference type="Pfam" id="PF02311">
    <property type="entry name" value="AraC_binding"/>
    <property type="match status" value="1"/>
</dbReference>
<keyword evidence="2" id="KW-0238">DNA-binding</keyword>
<reference evidence="6 7" key="1">
    <citation type="submission" date="2018-06" db="EMBL/GenBank/DDBJ databases">
        <title>Genomic Encyclopedia of Type Strains, Phase III (KMG-III): the genomes of soil and plant-associated and newly described type strains.</title>
        <authorList>
            <person name="Whitman W."/>
        </authorList>
    </citation>
    <scope>NUCLEOTIDE SEQUENCE [LARGE SCALE GENOMIC DNA]</scope>
    <source>
        <strain evidence="6 7">CECT 7732</strain>
    </source>
</reference>
<dbReference type="InterPro" id="IPR018062">
    <property type="entry name" value="HTH_AraC-typ_CS"/>
</dbReference>
<dbReference type="GO" id="GO:0003700">
    <property type="term" value="F:DNA-binding transcription factor activity"/>
    <property type="evidence" value="ECO:0007669"/>
    <property type="project" value="InterPro"/>
</dbReference>
<accession>A0A366D3L6</accession>
<protein>
    <submittedName>
        <fullName evidence="6">AraC family transcriptional regulator</fullName>
    </submittedName>
</protein>
<proteinExistence type="predicted"/>